<feature type="region of interest" description="Disordered" evidence="1">
    <location>
        <begin position="1"/>
        <end position="63"/>
    </location>
</feature>
<protein>
    <submittedName>
        <fullName evidence="2">Uncharacterized protein</fullName>
    </submittedName>
</protein>
<dbReference type="AlphaFoldDB" id="J3NER5"/>
<evidence type="ECO:0000313" key="2">
    <source>
        <dbReference type="EnsemblPlants" id="OB12G24730.1"/>
    </source>
</evidence>
<accession>J3NER5</accession>
<evidence type="ECO:0000256" key="1">
    <source>
        <dbReference type="SAM" id="MobiDB-lite"/>
    </source>
</evidence>
<organism evidence="2">
    <name type="scientific">Oryza brachyantha</name>
    <name type="common">malo sina</name>
    <dbReference type="NCBI Taxonomy" id="4533"/>
    <lineage>
        <taxon>Eukaryota</taxon>
        <taxon>Viridiplantae</taxon>
        <taxon>Streptophyta</taxon>
        <taxon>Embryophyta</taxon>
        <taxon>Tracheophyta</taxon>
        <taxon>Spermatophyta</taxon>
        <taxon>Magnoliopsida</taxon>
        <taxon>Liliopsida</taxon>
        <taxon>Poales</taxon>
        <taxon>Poaceae</taxon>
        <taxon>BOP clade</taxon>
        <taxon>Oryzoideae</taxon>
        <taxon>Oryzeae</taxon>
        <taxon>Oryzinae</taxon>
        <taxon>Oryza</taxon>
    </lineage>
</organism>
<feature type="compositionally biased region" description="Basic and acidic residues" evidence="1">
    <location>
        <begin position="120"/>
        <end position="137"/>
    </location>
</feature>
<feature type="region of interest" description="Disordered" evidence="1">
    <location>
        <begin position="92"/>
        <end position="161"/>
    </location>
</feature>
<evidence type="ECO:0000313" key="3">
    <source>
        <dbReference type="Proteomes" id="UP000006038"/>
    </source>
</evidence>
<dbReference type="HOGENOM" id="CLU_1345070_0_0_1"/>
<feature type="compositionally biased region" description="Low complexity" evidence="1">
    <location>
        <begin position="51"/>
        <end position="63"/>
    </location>
</feature>
<reference evidence="2" key="1">
    <citation type="journal article" date="2013" name="Nat. Commun.">
        <title>Whole-genome sequencing of Oryza brachyantha reveals mechanisms underlying Oryza genome evolution.</title>
        <authorList>
            <person name="Chen J."/>
            <person name="Huang Q."/>
            <person name="Gao D."/>
            <person name="Wang J."/>
            <person name="Lang Y."/>
            <person name="Liu T."/>
            <person name="Li B."/>
            <person name="Bai Z."/>
            <person name="Luis Goicoechea J."/>
            <person name="Liang C."/>
            <person name="Chen C."/>
            <person name="Zhang W."/>
            <person name="Sun S."/>
            <person name="Liao Y."/>
            <person name="Zhang X."/>
            <person name="Yang L."/>
            <person name="Song C."/>
            <person name="Wang M."/>
            <person name="Shi J."/>
            <person name="Liu G."/>
            <person name="Liu J."/>
            <person name="Zhou H."/>
            <person name="Zhou W."/>
            <person name="Yu Q."/>
            <person name="An N."/>
            <person name="Chen Y."/>
            <person name="Cai Q."/>
            <person name="Wang B."/>
            <person name="Liu B."/>
            <person name="Min J."/>
            <person name="Huang Y."/>
            <person name="Wu H."/>
            <person name="Li Z."/>
            <person name="Zhang Y."/>
            <person name="Yin Y."/>
            <person name="Song W."/>
            <person name="Jiang J."/>
            <person name="Jackson S.A."/>
            <person name="Wing R.A."/>
            <person name="Wang J."/>
            <person name="Chen M."/>
        </authorList>
    </citation>
    <scope>NUCLEOTIDE SEQUENCE [LARGE SCALE GENOMIC DNA]</scope>
    <source>
        <strain evidence="2">cv. IRGC 101232</strain>
    </source>
</reference>
<dbReference type="EnsemblPlants" id="OB12G24730.1">
    <property type="protein sequence ID" value="OB12G24730.1"/>
    <property type="gene ID" value="OB12G24730"/>
</dbReference>
<sequence length="204" mass="21853">MEAADVENLKATELRLGLPGTEEAVLMPTPPSTPRAGSKRALAGEPEAKKPAAAAAAPPAAKARSILTDTCCHGVLQGSGGGMAAGEVVQEELPPDERQEQASGGGAAAAAEGGGRRRAVREGEHGRGAVPEEDRPQDVQGLPRAEGGPRGHVPLLLRRRRRRRLPVGLRRHLRRQGRRPHARRRRAIRDVHKHLQEVEDYEGV</sequence>
<reference evidence="2" key="2">
    <citation type="submission" date="2013-04" db="UniProtKB">
        <authorList>
            <consortium name="EnsemblPlants"/>
        </authorList>
    </citation>
    <scope>IDENTIFICATION</scope>
</reference>
<dbReference type="STRING" id="4533.J3NER5"/>
<dbReference type="Proteomes" id="UP000006038">
    <property type="component" value="Chromosome 12"/>
</dbReference>
<name>J3NER5_ORYBR</name>
<dbReference type="Gramene" id="OB12G24730.1">
    <property type="protein sequence ID" value="OB12G24730.1"/>
    <property type="gene ID" value="OB12G24730"/>
</dbReference>
<proteinExistence type="predicted"/>
<keyword evidence="3" id="KW-1185">Reference proteome</keyword>